<dbReference type="EMBL" id="ANIN01000001">
    <property type="protein sequence ID" value="ELA08821.1"/>
    <property type="molecule type" value="Genomic_DNA"/>
</dbReference>
<organism evidence="2 3">
    <name type="scientific">Moraxella macacae 0408225</name>
    <dbReference type="NCBI Taxonomy" id="1230338"/>
    <lineage>
        <taxon>Bacteria</taxon>
        <taxon>Pseudomonadati</taxon>
        <taxon>Pseudomonadota</taxon>
        <taxon>Gammaproteobacteria</taxon>
        <taxon>Moraxellales</taxon>
        <taxon>Moraxellaceae</taxon>
        <taxon>Moraxella</taxon>
    </lineage>
</organism>
<protein>
    <submittedName>
        <fullName evidence="2">Aromatic hydrocarbon degradation membrane protein</fullName>
    </submittedName>
</protein>
<name>L2F7R1_9GAMM</name>
<dbReference type="STRING" id="1230338.MOMA_00375"/>
<dbReference type="RefSeq" id="WP_009501197.1">
    <property type="nucleotide sequence ID" value="NZ_ANIN01000001.1"/>
</dbReference>
<comment type="caution">
    <text evidence="2">The sequence shown here is derived from an EMBL/GenBank/DDBJ whole genome shotgun (WGS) entry which is preliminary data.</text>
</comment>
<evidence type="ECO:0000256" key="1">
    <source>
        <dbReference type="SAM" id="SignalP"/>
    </source>
</evidence>
<sequence>MSFKIRHLAFAIASLSTISAHSAGLDRSGQDISAFLQDGMYAETVYTYIDANVSGKDSAGNKVDDIAKKYDFFRYGVKTDVNDTFSVGVIYDEPFGASVAYKGNNNFTGNANAVALGVINTVTSEKRQEELTNQAVDFFGKANTAATNKNADEAAAYLALAELFGGTQQTLENVKKAVDAGATPKMIAQSLKDSLPKSAQASQQRVDTIKKSLASQNVSAQAKAELTKHLNDFNQSASALQQAPKVLDLLSSDNGNTNVDVHTRNLTGLVGMKFGADKNLQVYAGPAIQHIAGEVHLRGNAYKGATNYDAVISPNTAIGWVAGVSYAKPEIALKAALTYRSAIEHKSDISEVLPLAPLGNLPVSQSSKFKVKTPKSYNFDFQTGLSAKHRLLGTAKIRYVPWSGFKVTPPLYNQVSKAANPAGLNLVDYGKNQWSGEVGLAKQVNDKLAVSGTVGFDTGSGNPATTLGPIKGYYSAGLGAKYSVTPQLAVSAGAKYLKFGNATAQLPDLSRVGEFKNNNGYIFGVRLSYQNK</sequence>
<dbReference type="Proteomes" id="UP000023795">
    <property type="component" value="Unassembled WGS sequence"/>
</dbReference>
<gene>
    <name evidence="2" type="ORF">MOMA_00375</name>
</gene>
<keyword evidence="1" id="KW-0732">Signal</keyword>
<dbReference type="Gene3D" id="2.40.160.60">
    <property type="entry name" value="Outer membrane protein transport protein (OMPP1/FadL/TodX)"/>
    <property type="match status" value="1"/>
</dbReference>
<feature type="signal peptide" evidence="1">
    <location>
        <begin position="1"/>
        <end position="22"/>
    </location>
</feature>
<dbReference type="PATRIC" id="fig|1230338.3.peg.74"/>
<dbReference type="SUPFAM" id="SSF56935">
    <property type="entry name" value="Porins"/>
    <property type="match status" value="1"/>
</dbReference>
<dbReference type="eggNOG" id="COG2067">
    <property type="taxonomic scope" value="Bacteria"/>
</dbReference>
<accession>L2F7R1</accession>
<dbReference type="OrthoDB" id="6679728at2"/>
<evidence type="ECO:0000313" key="2">
    <source>
        <dbReference type="EMBL" id="ELA08821.1"/>
    </source>
</evidence>
<keyword evidence="3" id="KW-1185">Reference proteome</keyword>
<dbReference type="AlphaFoldDB" id="L2F7R1"/>
<evidence type="ECO:0000313" key="3">
    <source>
        <dbReference type="Proteomes" id="UP000023795"/>
    </source>
</evidence>
<proteinExistence type="predicted"/>
<reference evidence="2 3" key="1">
    <citation type="journal article" date="2013" name="Genome Announc.">
        <title>Genome Sequence of Moraxella macacae 0408225, a Novel Bacterial Species Isolated from a Cynomolgus Macaque with Epistaxis.</title>
        <authorList>
            <person name="Ladner J.T."/>
            <person name="Whitehouse C.A."/>
            <person name="Koroleva G.I."/>
            <person name="Palacios G.F."/>
        </authorList>
    </citation>
    <scope>NUCLEOTIDE SEQUENCE [LARGE SCALE GENOMIC DNA]</scope>
    <source>
        <strain evidence="2 3">0408225</strain>
    </source>
</reference>
<feature type="chain" id="PRO_5003957901" evidence="1">
    <location>
        <begin position="23"/>
        <end position="532"/>
    </location>
</feature>